<dbReference type="Pfam" id="PF13271">
    <property type="entry name" value="DUF4062"/>
    <property type="match status" value="1"/>
</dbReference>
<proteinExistence type="predicted"/>
<evidence type="ECO:0000313" key="3">
    <source>
        <dbReference type="Proteomes" id="UP000234479"/>
    </source>
</evidence>
<comment type="caution">
    <text evidence="2">The sequence shown here is derived from an EMBL/GenBank/DDBJ whole genome shotgun (WGS) entry which is preliminary data.</text>
</comment>
<dbReference type="AlphaFoldDB" id="A0A2N5DQ55"/>
<reference evidence="2 3" key="1">
    <citation type="submission" date="2017-12" db="EMBL/GenBank/DDBJ databases">
        <title>The genome sequence of Caulobacter sp. 410.</title>
        <authorList>
            <person name="Gao J."/>
            <person name="Mao X."/>
            <person name="Sun J."/>
        </authorList>
    </citation>
    <scope>NUCLEOTIDE SEQUENCE [LARGE SCALE GENOMIC DNA]</scope>
    <source>
        <strain evidence="2 3">410</strain>
    </source>
</reference>
<accession>A0A2N5DQ55</accession>
<dbReference type="OrthoDB" id="754716at2"/>
<feature type="domain" description="DUF4062" evidence="1">
    <location>
        <begin position="15"/>
        <end position="59"/>
    </location>
</feature>
<protein>
    <recommendedName>
        <fullName evidence="1">DUF4062 domain-containing protein</fullName>
    </recommendedName>
</protein>
<evidence type="ECO:0000313" key="2">
    <source>
        <dbReference type="EMBL" id="PLR28192.1"/>
    </source>
</evidence>
<dbReference type="InterPro" id="IPR025139">
    <property type="entry name" value="DUF4062"/>
</dbReference>
<name>A0A2N5DQ55_9CAUL</name>
<keyword evidence="3" id="KW-1185">Reference proteome</keyword>
<dbReference type="EMBL" id="PJRS01000010">
    <property type="protein sequence ID" value="PLR28192.1"/>
    <property type="molecule type" value="Genomic_DNA"/>
</dbReference>
<dbReference type="Proteomes" id="UP000234479">
    <property type="component" value="Unassembled WGS sequence"/>
</dbReference>
<sequence>MQLYASPPLKPTFSNVSAFDNCIAAVKACDLFLGIITPKYGSGRDGDGISITHQELLTAIEENKPRWLLAHDHVVFARKLLARMGYDTAEKRAQSPFKPGGSVMDDLRVIDMYEAATREDIQLKDRTGNWVQKFVNGEDALRYATAQFYRFQEVRRFLDEHLADVDRVRARVQEDLQR</sequence>
<gene>
    <name evidence="2" type="ORF">SGCZBJ_04090</name>
</gene>
<organism evidence="2 3">
    <name type="scientific">Caulobacter zeae</name>
    <dbReference type="NCBI Taxonomy" id="2055137"/>
    <lineage>
        <taxon>Bacteria</taxon>
        <taxon>Pseudomonadati</taxon>
        <taxon>Pseudomonadota</taxon>
        <taxon>Alphaproteobacteria</taxon>
        <taxon>Caulobacterales</taxon>
        <taxon>Caulobacteraceae</taxon>
        <taxon>Caulobacter</taxon>
    </lineage>
</organism>
<evidence type="ECO:0000259" key="1">
    <source>
        <dbReference type="Pfam" id="PF13271"/>
    </source>
</evidence>